<keyword evidence="3" id="KW-1185">Reference proteome</keyword>
<dbReference type="AlphaFoldDB" id="A0A5M3XWY9"/>
<dbReference type="Pfam" id="PF00144">
    <property type="entry name" value="Beta-lactamase"/>
    <property type="match status" value="1"/>
</dbReference>
<evidence type="ECO:0000313" key="3">
    <source>
        <dbReference type="Proteomes" id="UP000377595"/>
    </source>
</evidence>
<proteinExistence type="predicted"/>
<dbReference type="RefSeq" id="WP_155348766.1">
    <property type="nucleotide sequence ID" value="NZ_BAAAHM010000016.1"/>
</dbReference>
<comment type="caution">
    <text evidence="2">The sequence shown here is derived from an EMBL/GenBank/DDBJ whole genome shotgun (WGS) entry which is preliminary data.</text>
</comment>
<dbReference type="InterPro" id="IPR001466">
    <property type="entry name" value="Beta-lactam-related"/>
</dbReference>
<gene>
    <name evidence="2" type="ORF">Aple_068020</name>
</gene>
<dbReference type="Proteomes" id="UP000377595">
    <property type="component" value="Unassembled WGS sequence"/>
</dbReference>
<sequence>MAELRIEGRAAPDLEPLVDVFAREFSRQQVGGAALAVLRDGEVLVDLRAGDHAIQGGRQLLFSVSKLITAVVCAMAVERGLLDIDEPLHRFWPEFDRQATRGITLRMVLGHRSGLVGLHRDIPVEELIDGGLERRLGEETNPVWEPDTDHGYHAWSFGALISGAMARRTGLDVATFLRRYVNPAAASDIQLGVGGSALDLAPLIVQHLTPTPLQRAWAESSQSRFDALARGALADIRVFNDPRVAEANWPASNMMATAIDIARVVDGVVSGRLIRPSTLSELTATRSRGRDRVLGTRTHYGLGVQLPSVQIPMLGPGSFGHEGAGGAMAVGVPHLGLAIGYTTNVLIGVKGASSGIQPLLSAIRHCAELGRGN</sequence>
<name>A0A5M3XWY9_9ACTN</name>
<dbReference type="OrthoDB" id="9809635at2"/>
<feature type="domain" description="Beta-lactamase-related" evidence="1">
    <location>
        <begin position="24"/>
        <end position="346"/>
    </location>
</feature>
<dbReference type="EMBL" id="BLAF01000046">
    <property type="protein sequence ID" value="GES23903.1"/>
    <property type="molecule type" value="Genomic_DNA"/>
</dbReference>
<organism evidence="2 3">
    <name type="scientific">Acrocarpospora pleiomorpha</name>
    <dbReference type="NCBI Taxonomy" id="90975"/>
    <lineage>
        <taxon>Bacteria</taxon>
        <taxon>Bacillati</taxon>
        <taxon>Actinomycetota</taxon>
        <taxon>Actinomycetes</taxon>
        <taxon>Streptosporangiales</taxon>
        <taxon>Streptosporangiaceae</taxon>
        <taxon>Acrocarpospora</taxon>
    </lineage>
</organism>
<dbReference type="Gene3D" id="3.40.710.10">
    <property type="entry name" value="DD-peptidase/beta-lactamase superfamily"/>
    <property type="match status" value="1"/>
</dbReference>
<evidence type="ECO:0000259" key="1">
    <source>
        <dbReference type="Pfam" id="PF00144"/>
    </source>
</evidence>
<accession>A0A5M3XWY9</accession>
<evidence type="ECO:0000313" key="2">
    <source>
        <dbReference type="EMBL" id="GES23903.1"/>
    </source>
</evidence>
<dbReference type="SUPFAM" id="SSF56601">
    <property type="entry name" value="beta-lactamase/transpeptidase-like"/>
    <property type="match status" value="1"/>
</dbReference>
<dbReference type="InterPro" id="IPR012338">
    <property type="entry name" value="Beta-lactam/transpept-like"/>
</dbReference>
<dbReference type="PANTHER" id="PTHR43319:SF3">
    <property type="entry name" value="BETA-LACTAMASE-RELATED DOMAIN-CONTAINING PROTEIN"/>
    <property type="match status" value="1"/>
</dbReference>
<reference evidence="2 3" key="1">
    <citation type="submission" date="2019-10" db="EMBL/GenBank/DDBJ databases">
        <title>Whole genome shotgun sequence of Acrocarpospora pleiomorpha NBRC 16267.</title>
        <authorList>
            <person name="Ichikawa N."/>
            <person name="Kimura A."/>
            <person name="Kitahashi Y."/>
            <person name="Komaki H."/>
            <person name="Oguchi A."/>
        </authorList>
    </citation>
    <scope>NUCLEOTIDE SEQUENCE [LARGE SCALE GENOMIC DNA]</scope>
    <source>
        <strain evidence="2 3">NBRC 16267</strain>
    </source>
</reference>
<dbReference type="PANTHER" id="PTHR43319">
    <property type="entry name" value="BETA-LACTAMASE-RELATED"/>
    <property type="match status" value="1"/>
</dbReference>
<dbReference type="InterPro" id="IPR052907">
    <property type="entry name" value="Beta-lactamase/esterase"/>
</dbReference>
<protein>
    <submittedName>
        <fullName evidence="2">Esterase</fullName>
    </submittedName>
</protein>